<sequence length="317" mass="36016">MISLNLNNKTNAIAEAGIITALTIILALIGINIFSIVMLLYPVPFIILGFRRNIRYSILSIIVSSFMLGILIDLFTGISLMLLFGPLSVVFTHLISKKEKSYKILITTTVVFFVSVLIVILLSGYIFGINFVEHMELSLNEAFKIQLNMVKNMGLTNYEMSKIKSMMHSAIDYMIATLPAALVVFSGFVAYINYLISGVLLRRIGNSNIDVPKFKYFRMPGNAILGILVIFIFTWIIKYFKIFYYQTIFLNVTFVILFILFIQGLAVLVFYLDKIKINKVIKGIILVLSIIYAPMWMFVSFIGFVDSFVNFRKVKVS</sequence>
<feature type="transmembrane region" description="Helical" evidence="1">
    <location>
        <begin position="78"/>
        <end position="95"/>
    </location>
</feature>
<dbReference type="OrthoDB" id="1950201at2"/>
<dbReference type="PANTHER" id="PTHR41324:SF1">
    <property type="entry name" value="DUF2232 DOMAIN-CONTAINING PROTEIN"/>
    <property type="match status" value="1"/>
</dbReference>
<reference evidence="3" key="1">
    <citation type="submission" date="2016-11" db="EMBL/GenBank/DDBJ databases">
        <authorList>
            <person name="Varghese N."/>
            <person name="Submissions S."/>
        </authorList>
    </citation>
    <scope>NUCLEOTIDE SEQUENCE [LARGE SCALE GENOMIC DNA]</scope>
    <source>
        <strain evidence="3">DSM 13643</strain>
    </source>
</reference>
<proteinExistence type="predicted"/>
<keyword evidence="1" id="KW-0472">Membrane</keyword>
<keyword evidence="1" id="KW-0812">Transmembrane</keyword>
<feature type="transmembrane region" description="Helical" evidence="1">
    <location>
        <begin position="104"/>
        <end position="127"/>
    </location>
</feature>
<dbReference type="Pfam" id="PF09991">
    <property type="entry name" value="DUF2232"/>
    <property type="match status" value="1"/>
</dbReference>
<feature type="transmembrane region" description="Helical" evidence="1">
    <location>
        <begin position="216"/>
        <end position="237"/>
    </location>
</feature>
<feature type="transmembrane region" description="Helical" evidence="1">
    <location>
        <begin position="243"/>
        <end position="272"/>
    </location>
</feature>
<dbReference type="InterPro" id="IPR018710">
    <property type="entry name" value="DUF2232"/>
</dbReference>
<feature type="transmembrane region" description="Helical" evidence="1">
    <location>
        <begin position="173"/>
        <end position="196"/>
    </location>
</feature>
<dbReference type="Proteomes" id="UP000183967">
    <property type="component" value="Unassembled WGS sequence"/>
</dbReference>
<feature type="transmembrane region" description="Helical" evidence="1">
    <location>
        <begin position="284"/>
        <end position="305"/>
    </location>
</feature>
<gene>
    <name evidence="2" type="ORF">SAMN02745135_01073</name>
</gene>
<keyword evidence="3" id="KW-1185">Reference proteome</keyword>
<dbReference type="RefSeq" id="WP_073196078.1">
    <property type="nucleotide sequence ID" value="NZ_FQXO01000023.1"/>
</dbReference>
<protein>
    <submittedName>
        <fullName evidence="2">Uncharacterized conserved protein YybS, DUF2232 family</fullName>
    </submittedName>
</protein>
<dbReference type="EMBL" id="FQXO01000023">
    <property type="protein sequence ID" value="SHH52208.1"/>
    <property type="molecule type" value="Genomic_DNA"/>
</dbReference>
<feature type="transmembrane region" description="Helical" evidence="1">
    <location>
        <begin position="12"/>
        <end position="41"/>
    </location>
</feature>
<evidence type="ECO:0000256" key="1">
    <source>
        <dbReference type="SAM" id="Phobius"/>
    </source>
</evidence>
<organism evidence="2 3">
    <name type="scientific">Caloranaerobacter azorensis DSM 13643</name>
    <dbReference type="NCBI Taxonomy" id="1121264"/>
    <lineage>
        <taxon>Bacteria</taxon>
        <taxon>Bacillati</taxon>
        <taxon>Bacillota</taxon>
        <taxon>Tissierellia</taxon>
        <taxon>Tissierellales</taxon>
        <taxon>Thermohalobacteraceae</taxon>
        <taxon>Caloranaerobacter</taxon>
    </lineage>
</organism>
<evidence type="ECO:0000313" key="2">
    <source>
        <dbReference type="EMBL" id="SHH52208.1"/>
    </source>
</evidence>
<dbReference type="AlphaFoldDB" id="A0A1M5TND8"/>
<accession>A0A1M5TND8</accession>
<evidence type="ECO:0000313" key="3">
    <source>
        <dbReference type="Proteomes" id="UP000183967"/>
    </source>
</evidence>
<dbReference type="PANTHER" id="PTHR41324">
    <property type="entry name" value="MEMBRANE PROTEIN-RELATED"/>
    <property type="match status" value="1"/>
</dbReference>
<keyword evidence="1" id="KW-1133">Transmembrane helix</keyword>
<name>A0A1M5TND8_9FIRM</name>